<reference evidence="1" key="1">
    <citation type="journal article" date="2020" name="Nature">
        <title>Giant virus diversity and host interactions through global metagenomics.</title>
        <authorList>
            <person name="Schulz F."/>
            <person name="Roux S."/>
            <person name="Paez-Espino D."/>
            <person name="Jungbluth S."/>
            <person name="Walsh D.A."/>
            <person name="Denef V.J."/>
            <person name="McMahon K.D."/>
            <person name="Konstantinidis K.T."/>
            <person name="Eloe-Fadrosh E.A."/>
            <person name="Kyrpides N.C."/>
            <person name="Woyke T."/>
        </authorList>
    </citation>
    <scope>NUCLEOTIDE SEQUENCE</scope>
    <source>
        <strain evidence="1">GVMAG-S-1101161-73</strain>
    </source>
</reference>
<proteinExistence type="predicted"/>
<dbReference type="AlphaFoldDB" id="A0A6C0AN91"/>
<sequence length="336" mass="36711">MCPPTTDTAYQFSSLQALKRNMSSVWDDAIVVATWNPKNEFEYDAGACRKGCPHTLSMGNGGDLLGDGSFTVPWDCQHGSWLMPTEAPAGWAAGASVSHASKLDWEESGLAAACVAWLAPQRDSLSFGDLVFLEDMEFYAAETPQERAARKEAMALRDAQDAGRVIASKVARKEEKWRGGQEFRVPRPCKYASLFAKRICANCSAHVPEGQSSCSASIVMVEEQERRHNGRTAGTGKMVARLAKPGDTGVRTCGEKLAGCWLHDQHRSCIYVHPDEPQWDAACAGTLRVKTDNRLIFCMAGEEVSRDFRRFDALASGKKVGGSQKVCGSQKPNGRR</sequence>
<organism evidence="1">
    <name type="scientific">viral metagenome</name>
    <dbReference type="NCBI Taxonomy" id="1070528"/>
    <lineage>
        <taxon>unclassified sequences</taxon>
        <taxon>metagenomes</taxon>
        <taxon>organismal metagenomes</taxon>
    </lineage>
</organism>
<name>A0A6C0AN91_9ZZZZ</name>
<protein>
    <submittedName>
        <fullName evidence="1">Uncharacterized protein</fullName>
    </submittedName>
</protein>
<evidence type="ECO:0000313" key="1">
    <source>
        <dbReference type="EMBL" id="QHS80953.1"/>
    </source>
</evidence>
<accession>A0A6C0AN91</accession>
<dbReference type="EMBL" id="MN740728">
    <property type="protein sequence ID" value="QHS80953.1"/>
    <property type="molecule type" value="Genomic_DNA"/>
</dbReference>